<sequence length="75" mass="8319">MVANDGKFFALSNSRAHTFVLSDEELLKRRGLFHWSTIISAMWDGYAPWAEAKDAIQRSITPGPGTAVQLPATDR</sequence>
<accession>A0A6H9XEY5</accession>
<proteinExistence type="predicted"/>
<dbReference type="Proteomes" id="UP000249886">
    <property type="component" value="Unassembled WGS sequence"/>
</dbReference>
<dbReference type="RefSeq" id="WP_005525169.1">
    <property type="nucleotide sequence ID" value="NZ_CAUOLB010000004.1"/>
</dbReference>
<dbReference type="GeneID" id="84573567"/>
<evidence type="ECO:0000313" key="2">
    <source>
        <dbReference type="Proteomes" id="UP000249886"/>
    </source>
</evidence>
<comment type="caution">
    <text evidence="1">The sequence shown here is derived from an EMBL/GenBank/DDBJ whole genome shotgun (WGS) entry which is preliminary data.</text>
</comment>
<gene>
    <name evidence="1" type="ORF">NCTC10254_01583</name>
</gene>
<organism evidence="1 2">
    <name type="scientific">Corynebacterium matruchotii</name>
    <dbReference type="NCBI Taxonomy" id="43768"/>
    <lineage>
        <taxon>Bacteria</taxon>
        <taxon>Bacillati</taxon>
        <taxon>Actinomycetota</taxon>
        <taxon>Actinomycetes</taxon>
        <taxon>Mycobacteriales</taxon>
        <taxon>Corynebacteriaceae</taxon>
        <taxon>Corynebacterium</taxon>
    </lineage>
</organism>
<protein>
    <submittedName>
        <fullName evidence="1">Uncharacterized protein</fullName>
    </submittedName>
</protein>
<evidence type="ECO:0000313" key="1">
    <source>
        <dbReference type="EMBL" id="SPW28637.1"/>
    </source>
</evidence>
<dbReference type="EMBL" id="UARK01000011">
    <property type="protein sequence ID" value="SPW28637.1"/>
    <property type="molecule type" value="Genomic_DNA"/>
</dbReference>
<reference evidence="1 2" key="1">
    <citation type="submission" date="2018-06" db="EMBL/GenBank/DDBJ databases">
        <authorList>
            <consortium name="Pathogen Informatics"/>
            <person name="Doyle S."/>
        </authorList>
    </citation>
    <scope>NUCLEOTIDE SEQUENCE [LARGE SCALE GENOMIC DNA]</scope>
    <source>
        <strain evidence="1 2">NCTC10254</strain>
    </source>
</reference>
<dbReference type="AlphaFoldDB" id="A0A6H9XEY5"/>
<name>A0A6H9XEY5_9CORY</name>